<dbReference type="EMBL" id="MLAK01000704">
    <property type="protein sequence ID" value="OHT07186.1"/>
    <property type="molecule type" value="Genomic_DNA"/>
</dbReference>
<dbReference type="VEuPathDB" id="TrichDB:TRFO_01322"/>
<feature type="transmembrane region" description="Helical" evidence="1">
    <location>
        <begin position="7"/>
        <end position="28"/>
    </location>
</feature>
<dbReference type="RefSeq" id="XP_068360322.1">
    <property type="nucleotide sequence ID" value="XM_068490037.1"/>
</dbReference>
<evidence type="ECO:0000313" key="3">
    <source>
        <dbReference type="Proteomes" id="UP000179807"/>
    </source>
</evidence>
<keyword evidence="3" id="KW-1185">Reference proteome</keyword>
<accession>A0A1J4K887</accession>
<keyword evidence="1" id="KW-0472">Membrane</keyword>
<dbReference type="Proteomes" id="UP000179807">
    <property type="component" value="Unassembled WGS sequence"/>
</dbReference>
<evidence type="ECO:0000256" key="1">
    <source>
        <dbReference type="SAM" id="Phobius"/>
    </source>
</evidence>
<proteinExistence type="predicted"/>
<sequence length="585" mass="69214">MYVNIKYFIFVIFFFFFFPLIFWIFLLYKVIGVNSNSLKFDFVTFLFDVIFHMICHFLKLHEMNPHYKDESPQTYIKRLITHIELENQPLLEKIIQEIEITQNSFCQSNIWPYLSMLLSIVANSKDIIIKMNTVLLINSFFLSNYTNMPESCIFNLDLILYDTFFALQHDIPASLLFVLNVHISNYHVSSMKLLMKDNFFILNCVKSQMSPNKSVENAILAFQIMNNLFDSKYFQFCYGFLHSVNHQQWSLLFEQAFSSEKDSNDEFVEQLFEFNFNYYCHFEESRTTLVDMITNISFKLVWKQEILVKIISFIDDTINFDMVHFFKNSQWRNFISNCIHTIQSPTIIPPLIHLITNIFNFDNLVSDSELDLRVNDEVDHKEENDSIDLYEVLLEELNGNIGIEMLDFLLTIFYQDINHVHLESIIDALVIISAFPESRNDCLLIEKIFSWESFIEDLALLVNEGTYILKSLITLIFSNIMTNHCQFIEVIYRRVDLISSFVPLLWANEMILSCAICEMFMNVIMNCNNEEIVNDISNKLLCDDIMEYFASVEDDVGTTNLMTFQLYDLIKKLRNNKENDYYIFE</sequence>
<dbReference type="GeneID" id="94824741"/>
<organism evidence="2 3">
    <name type="scientific">Tritrichomonas foetus</name>
    <dbReference type="NCBI Taxonomy" id="1144522"/>
    <lineage>
        <taxon>Eukaryota</taxon>
        <taxon>Metamonada</taxon>
        <taxon>Parabasalia</taxon>
        <taxon>Tritrichomonadida</taxon>
        <taxon>Tritrichomonadidae</taxon>
        <taxon>Tritrichomonas</taxon>
    </lineage>
</organism>
<keyword evidence="1" id="KW-0812">Transmembrane</keyword>
<reference evidence="2" key="1">
    <citation type="submission" date="2016-10" db="EMBL/GenBank/DDBJ databases">
        <authorList>
            <person name="Benchimol M."/>
            <person name="Almeida L.G."/>
            <person name="Vasconcelos A.T."/>
            <person name="Perreira-Neves A."/>
            <person name="Rosa I.A."/>
            <person name="Tasca T."/>
            <person name="Bogo M.R."/>
            <person name="de Souza W."/>
        </authorList>
    </citation>
    <scope>NUCLEOTIDE SEQUENCE [LARGE SCALE GENOMIC DNA]</scope>
    <source>
        <strain evidence="2">K</strain>
    </source>
</reference>
<comment type="caution">
    <text evidence="2">The sequence shown here is derived from an EMBL/GenBank/DDBJ whole genome shotgun (WGS) entry which is preliminary data.</text>
</comment>
<protein>
    <submittedName>
        <fullName evidence="2">Uncharacterized protein</fullName>
    </submittedName>
</protein>
<dbReference type="AlphaFoldDB" id="A0A1J4K887"/>
<keyword evidence="1" id="KW-1133">Transmembrane helix</keyword>
<name>A0A1J4K887_9EUKA</name>
<evidence type="ECO:0000313" key="2">
    <source>
        <dbReference type="EMBL" id="OHT07186.1"/>
    </source>
</evidence>
<gene>
    <name evidence="2" type="ORF">TRFO_01322</name>
</gene>